<dbReference type="PANTHER" id="PTHR42793">
    <property type="entry name" value="COA BINDING DOMAIN CONTAINING PROTEIN"/>
    <property type="match status" value="1"/>
</dbReference>
<dbReference type="InterPro" id="IPR000182">
    <property type="entry name" value="GNAT_dom"/>
</dbReference>
<evidence type="ECO:0000313" key="2">
    <source>
        <dbReference type="EMBL" id="MBR7837072.1"/>
    </source>
</evidence>
<dbReference type="Gene3D" id="3.40.50.261">
    <property type="entry name" value="Succinyl-CoA synthetase domains"/>
    <property type="match status" value="2"/>
</dbReference>
<name>A0A941IT16_9ACTN</name>
<proteinExistence type="predicted"/>
<dbReference type="EMBL" id="JAGSOG010000179">
    <property type="protein sequence ID" value="MBR7837072.1"/>
    <property type="molecule type" value="Genomic_DNA"/>
</dbReference>
<evidence type="ECO:0000259" key="1">
    <source>
        <dbReference type="PROSITE" id="PS51186"/>
    </source>
</evidence>
<dbReference type="SUPFAM" id="SSF51735">
    <property type="entry name" value="NAD(P)-binding Rossmann-fold domains"/>
    <property type="match status" value="1"/>
</dbReference>
<accession>A0A941IT16</accession>
<dbReference type="Pfam" id="PF00583">
    <property type="entry name" value="Acetyltransf_1"/>
    <property type="match status" value="1"/>
</dbReference>
<dbReference type="AlphaFoldDB" id="A0A941IT16"/>
<protein>
    <submittedName>
        <fullName evidence="2">GNAT family N-acetyltransferase</fullName>
        <ecNumber evidence="2">2.3.1.-</ecNumber>
    </submittedName>
</protein>
<keyword evidence="3" id="KW-1185">Reference proteome</keyword>
<dbReference type="Proteomes" id="UP000675781">
    <property type="component" value="Unassembled WGS sequence"/>
</dbReference>
<dbReference type="PANTHER" id="PTHR42793:SF1">
    <property type="entry name" value="PEPTIDYL-LYSINE N-ACETYLTRANSFERASE PATZ"/>
    <property type="match status" value="1"/>
</dbReference>
<dbReference type="Gene3D" id="3.40.630.30">
    <property type="match status" value="1"/>
</dbReference>
<dbReference type="Gene3D" id="3.40.50.720">
    <property type="entry name" value="NAD(P)-binding Rossmann-like Domain"/>
    <property type="match status" value="1"/>
</dbReference>
<dbReference type="RefSeq" id="WP_212531542.1">
    <property type="nucleotide sequence ID" value="NZ_JAGSOG010000179.1"/>
</dbReference>
<dbReference type="PROSITE" id="PS51186">
    <property type="entry name" value="GNAT"/>
    <property type="match status" value="1"/>
</dbReference>
<sequence length="787" mass="82305">MRTDQRPARAGGERPRADAYALLSDGRAVRLRAAAPEDWNLVHDFVATLGPDSLYRRFFGAPSDPGRRLADAVCAPVTDEGAGPTHGALLAVLEGEVVGLADWYRVGRSQEAEIAFAVSDRLHGRGVATLLAEHLMLTAERAGLRRLTAITQGDNRTMLGVFVALGVPVTREWDGGDCVLTIDLDLDSAARAYLADAAAGRERVADEASLRALLEPRAVVVVGDLRDPPTRRLLRDLEPFPGPVYHAQPDEAGEPLARNAPHPALVAAPPELAVVTTPPGQAVAAARRCAAWGVKALIVTAVGFAPEVGRELLEVCHEAGMRLVGPGSLGVANPRGARRLSALLSADPPRPGPAGVAVQSGGVGLALLSHLDRLGIGVSCFAAVGEKYDVSANDLLLLWEQDPQTRFGLLHVESFGNPRKFARTARRLSRRVPLLAVDPEQSASQARTALYAQAGIIAVPSLGALVCAAALAAQQPRPVGRRVAVFGNTQGMVSLAAQACLKAGLDVVEARDLTPRADGAMLAAAVAALAPPPHAVLVSLAPTTPEGVSLTEVADLLPLETVLLAVHVDQPESVAVEHTGSSAETTRPVPSYNDAATAAHALAALVRAAEASGRQEEYAAVPQGMDLARARALIEQRLALDPEGVDLTEDESAAVLAALGVGRAGTHAPDAAHAADLGQATRLTAWQDPVFGPVLTLAGARDHNGRTLLVPAGAREVAEVAERIAGRPSPPLADLVHRIAALVDRCPEAAAVRLTAEDAHVREVRMALAPLEAGNPYLRRLRRAPVE</sequence>
<dbReference type="GO" id="GO:0016747">
    <property type="term" value="F:acyltransferase activity, transferring groups other than amino-acyl groups"/>
    <property type="evidence" value="ECO:0007669"/>
    <property type="project" value="InterPro"/>
</dbReference>
<dbReference type="InterPro" id="IPR032875">
    <property type="entry name" value="Succ_CoA_lig_flav_dom"/>
</dbReference>
<keyword evidence="2" id="KW-0808">Transferase</keyword>
<organism evidence="2 3">
    <name type="scientific">Actinospica durhamensis</name>
    <dbReference type="NCBI Taxonomy" id="1508375"/>
    <lineage>
        <taxon>Bacteria</taxon>
        <taxon>Bacillati</taxon>
        <taxon>Actinomycetota</taxon>
        <taxon>Actinomycetes</taxon>
        <taxon>Catenulisporales</taxon>
        <taxon>Actinospicaceae</taxon>
        <taxon>Actinospica</taxon>
    </lineage>
</organism>
<keyword evidence="2" id="KW-0012">Acyltransferase</keyword>
<dbReference type="CDD" id="cd04301">
    <property type="entry name" value="NAT_SF"/>
    <property type="match status" value="1"/>
</dbReference>
<evidence type="ECO:0000313" key="3">
    <source>
        <dbReference type="Proteomes" id="UP000675781"/>
    </source>
</evidence>
<dbReference type="Pfam" id="PF13380">
    <property type="entry name" value="CoA_binding_2"/>
    <property type="match status" value="1"/>
</dbReference>
<dbReference type="InterPro" id="IPR036291">
    <property type="entry name" value="NAD(P)-bd_dom_sf"/>
</dbReference>
<dbReference type="InterPro" id="IPR016102">
    <property type="entry name" value="Succinyl-CoA_synth-like"/>
</dbReference>
<comment type="caution">
    <text evidence="2">The sequence shown here is derived from an EMBL/GenBank/DDBJ whole genome shotgun (WGS) entry which is preliminary data.</text>
</comment>
<dbReference type="Pfam" id="PF13607">
    <property type="entry name" value="Succ_CoA_lig"/>
    <property type="match status" value="1"/>
</dbReference>
<dbReference type="InterPro" id="IPR016181">
    <property type="entry name" value="Acyl_CoA_acyltransferase"/>
</dbReference>
<reference evidence="2" key="1">
    <citation type="submission" date="2021-04" db="EMBL/GenBank/DDBJ databases">
        <title>Genome based classification of Actinospica acidithermotolerans sp. nov., an actinobacterium isolated from an Indonesian hot spring.</title>
        <authorList>
            <person name="Kusuma A.B."/>
            <person name="Putra K.E."/>
            <person name="Nafisah S."/>
            <person name="Loh J."/>
            <person name="Nouioui I."/>
            <person name="Goodfellow M."/>
        </authorList>
    </citation>
    <scope>NUCLEOTIDE SEQUENCE</scope>
    <source>
        <strain evidence="2">CSCA 57</strain>
    </source>
</reference>
<dbReference type="InterPro" id="IPR003781">
    <property type="entry name" value="CoA-bd"/>
</dbReference>
<dbReference type="EC" id="2.3.1.-" evidence="2"/>
<dbReference type="SUPFAM" id="SSF55729">
    <property type="entry name" value="Acyl-CoA N-acyltransferases (Nat)"/>
    <property type="match status" value="1"/>
</dbReference>
<dbReference type="SUPFAM" id="SSF52210">
    <property type="entry name" value="Succinyl-CoA synthetase domains"/>
    <property type="match status" value="2"/>
</dbReference>
<feature type="domain" description="N-acetyltransferase" evidence="1">
    <location>
        <begin position="29"/>
        <end position="185"/>
    </location>
</feature>
<gene>
    <name evidence="2" type="ORF">KDL01_27595</name>
</gene>